<gene>
    <name evidence="1" type="ORF">BpHYR1_050239</name>
</gene>
<keyword evidence="2" id="KW-1185">Reference proteome</keyword>
<sequence>MKIHVRISRASPELLQIVSFYSHEDLKKIESEDIKLFEFYYEYVLKVSFNKLTTKFFLLRSIDDLKRERIRSQLSNQQISNENKTWSNMSLSISKNDCLFDYQKYPKATSENKQWKYLINDHSIHNQILHLYTALDNILIQIFEIEKDIKMRKYYLYVEII</sequence>
<evidence type="ECO:0000313" key="2">
    <source>
        <dbReference type="Proteomes" id="UP000276133"/>
    </source>
</evidence>
<dbReference type="AlphaFoldDB" id="A0A3M7RJQ2"/>
<name>A0A3M7RJQ2_BRAPC</name>
<proteinExistence type="predicted"/>
<comment type="caution">
    <text evidence="1">The sequence shown here is derived from an EMBL/GenBank/DDBJ whole genome shotgun (WGS) entry which is preliminary data.</text>
</comment>
<organism evidence="1 2">
    <name type="scientific">Brachionus plicatilis</name>
    <name type="common">Marine rotifer</name>
    <name type="synonym">Brachionus muelleri</name>
    <dbReference type="NCBI Taxonomy" id="10195"/>
    <lineage>
        <taxon>Eukaryota</taxon>
        <taxon>Metazoa</taxon>
        <taxon>Spiralia</taxon>
        <taxon>Gnathifera</taxon>
        <taxon>Rotifera</taxon>
        <taxon>Eurotatoria</taxon>
        <taxon>Monogononta</taxon>
        <taxon>Pseudotrocha</taxon>
        <taxon>Ploima</taxon>
        <taxon>Brachionidae</taxon>
        <taxon>Brachionus</taxon>
    </lineage>
</organism>
<evidence type="ECO:0000313" key="1">
    <source>
        <dbReference type="EMBL" id="RNA23714.1"/>
    </source>
</evidence>
<accession>A0A3M7RJQ2</accession>
<dbReference type="EMBL" id="REGN01003233">
    <property type="protein sequence ID" value="RNA23714.1"/>
    <property type="molecule type" value="Genomic_DNA"/>
</dbReference>
<reference evidence="1 2" key="1">
    <citation type="journal article" date="2018" name="Sci. Rep.">
        <title>Genomic signatures of local adaptation to the degree of environmental predictability in rotifers.</title>
        <authorList>
            <person name="Franch-Gras L."/>
            <person name="Hahn C."/>
            <person name="Garcia-Roger E.M."/>
            <person name="Carmona M.J."/>
            <person name="Serra M."/>
            <person name="Gomez A."/>
        </authorList>
    </citation>
    <scope>NUCLEOTIDE SEQUENCE [LARGE SCALE GENOMIC DNA]</scope>
    <source>
        <strain evidence="1">HYR1</strain>
    </source>
</reference>
<protein>
    <submittedName>
        <fullName evidence="1">Uncharacterized protein</fullName>
    </submittedName>
</protein>
<dbReference type="Proteomes" id="UP000276133">
    <property type="component" value="Unassembled WGS sequence"/>
</dbReference>